<dbReference type="EMBL" id="DRBC01000020">
    <property type="protein sequence ID" value="HDN84179.1"/>
    <property type="molecule type" value="Genomic_DNA"/>
</dbReference>
<dbReference type="PANTHER" id="PTHR42785:SF1">
    <property type="entry name" value="DNA TOPOISOMERASE"/>
    <property type="match status" value="1"/>
</dbReference>
<evidence type="ECO:0000256" key="5">
    <source>
        <dbReference type="ARBA" id="ARBA00032877"/>
    </source>
</evidence>
<dbReference type="InterPro" id="IPR003601">
    <property type="entry name" value="Topo_IA_2"/>
</dbReference>
<gene>
    <name evidence="7" type="ORF">ENG47_00290</name>
</gene>
<dbReference type="SMART" id="SM00436">
    <property type="entry name" value="TOP1Bc"/>
    <property type="match status" value="1"/>
</dbReference>
<evidence type="ECO:0000256" key="4">
    <source>
        <dbReference type="ARBA" id="ARBA00032235"/>
    </source>
</evidence>
<dbReference type="Proteomes" id="UP000885660">
    <property type="component" value="Unassembled WGS sequence"/>
</dbReference>
<proteinExistence type="predicted"/>
<sequence length="144" mass="16394">MGYKLSPLLWEKVKRGLSAGRVQSVAVRLLCEREDEIEAFTPEEYWSLSVIFTDDKKRKIEANLYQIDGKKPKIKDEKSAEKIVKDLVKGNYKVVGVKKTKVKVFPYPPFITSTLQQAASSHLRFSPAKTMKIAQDLYEGQDIG</sequence>
<evidence type="ECO:0000256" key="2">
    <source>
        <dbReference type="ARBA" id="ARBA00030003"/>
    </source>
</evidence>
<evidence type="ECO:0000256" key="3">
    <source>
        <dbReference type="ARBA" id="ARBA00031985"/>
    </source>
</evidence>
<dbReference type="PANTHER" id="PTHR42785">
    <property type="entry name" value="DNA TOPOISOMERASE, TYPE IA, CORE"/>
    <property type="match status" value="1"/>
</dbReference>
<dbReference type="InterPro" id="IPR013497">
    <property type="entry name" value="Topo_IA_cen"/>
</dbReference>
<reference evidence="7" key="1">
    <citation type="journal article" date="2020" name="mSystems">
        <title>Genome- and Community-Level Interaction Insights into Carbon Utilization and Element Cycling Functions of Hydrothermarchaeota in Hydrothermal Sediment.</title>
        <authorList>
            <person name="Zhou Z."/>
            <person name="Liu Y."/>
            <person name="Xu W."/>
            <person name="Pan J."/>
            <person name="Luo Z.H."/>
            <person name="Li M."/>
        </authorList>
    </citation>
    <scope>NUCLEOTIDE SEQUENCE [LARGE SCALE GENOMIC DNA]</scope>
    <source>
        <strain evidence="7">HyVt-219</strain>
    </source>
</reference>
<dbReference type="InterPro" id="IPR013824">
    <property type="entry name" value="Topo_IA_cen_sub1"/>
</dbReference>
<dbReference type="SUPFAM" id="SSF56712">
    <property type="entry name" value="Prokaryotic type I DNA topoisomerase"/>
    <property type="match status" value="1"/>
</dbReference>
<comment type="caution">
    <text evidence="7">The sequence shown here is derived from an EMBL/GenBank/DDBJ whole genome shotgun (WGS) entry which is preliminary data.</text>
</comment>
<evidence type="ECO:0000256" key="1">
    <source>
        <dbReference type="ARBA" id="ARBA00023235"/>
    </source>
</evidence>
<organism evidence="7">
    <name type="scientific">Aerophobetes bacterium</name>
    <dbReference type="NCBI Taxonomy" id="2030807"/>
    <lineage>
        <taxon>Bacteria</taxon>
        <taxon>Candidatus Aerophobota</taxon>
    </lineage>
</organism>
<dbReference type="Gene3D" id="2.70.20.10">
    <property type="entry name" value="Topoisomerase I, domain 3"/>
    <property type="match status" value="1"/>
</dbReference>
<feature type="non-terminal residue" evidence="7">
    <location>
        <position position="144"/>
    </location>
</feature>
<protein>
    <recommendedName>
        <fullName evidence="5">Omega-protein</fullName>
    </recommendedName>
    <alternativeName>
        <fullName evidence="4">Relaxing enzyme</fullName>
    </alternativeName>
    <alternativeName>
        <fullName evidence="2">Swivelase</fullName>
    </alternativeName>
    <alternativeName>
        <fullName evidence="3">Untwisting enzyme</fullName>
    </alternativeName>
</protein>
<dbReference type="InterPro" id="IPR023405">
    <property type="entry name" value="Topo_IA_core_domain"/>
</dbReference>
<dbReference type="Gene3D" id="1.10.290.10">
    <property type="entry name" value="Topoisomerase I, domain 4"/>
    <property type="match status" value="1"/>
</dbReference>
<dbReference type="GO" id="GO:0003917">
    <property type="term" value="F:DNA topoisomerase type I (single strand cut, ATP-independent) activity"/>
    <property type="evidence" value="ECO:0007669"/>
    <property type="project" value="InterPro"/>
</dbReference>
<dbReference type="AlphaFoldDB" id="A0A7V0MY32"/>
<accession>A0A7V0MY32</accession>
<dbReference type="GO" id="GO:0003677">
    <property type="term" value="F:DNA binding"/>
    <property type="evidence" value="ECO:0007669"/>
    <property type="project" value="InterPro"/>
</dbReference>
<evidence type="ECO:0000313" key="7">
    <source>
        <dbReference type="EMBL" id="HDN84179.1"/>
    </source>
</evidence>
<feature type="domain" description="Topo IA-type catalytic" evidence="6">
    <location>
        <begin position="1"/>
        <end position="144"/>
    </location>
</feature>
<dbReference type="InterPro" id="IPR013826">
    <property type="entry name" value="Topo_IA_cen_sub3"/>
</dbReference>
<evidence type="ECO:0000259" key="6">
    <source>
        <dbReference type="PROSITE" id="PS52039"/>
    </source>
</evidence>
<dbReference type="Gene3D" id="1.10.460.10">
    <property type="entry name" value="Topoisomerase I, domain 2"/>
    <property type="match status" value="1"/>
</dbReference>
<dbReference type="PROSITE" id="PS52039">
    <property type="entry name" value="TOPO_IA_2"/>
    <property type="match status" value="1"/>
</dbReference>
<name>A0A7V0MY32_UNCAE</name>
<dbReference type="InterPro" id="IPR013825">
    <property type="entry name" value="Topo_IA_cen_sub2"/>
</dbReference>
<dbReference type="GO" id="GO:0006265">
    <property type="term" value="P:DNA topological change"/>
    <property type="evidence" value="ECO:0007669"/>
    <property type="project" value="InterPro"/>
</dbReference>
<dbReference type="InterPro" id="IPR000380">
    <property type="entry name" value="Topo_IA"/>
</dbReference>
<keyword evidence="1 7" id="KW-0413">Isomerase</keyword>
<dbReference type="Pfam" id="PF01131">
    <property type="entry name" value="Topoisom_bac"/>
    <property type="match status" value="1"/>
</dbReference>